<comment type="caution">
    <text evidence="1">The sequence shown here is derived from an EMBL/GenBank/DDBJ whole genome shotgun (WGS) entry which is preliminary data.</text>
</comment>
<name>A0AAD6RD85_9ROSI</name>
<keyword evidence="2" id="KW-1185">Reference proteome</keyword>
<reference evidence="1" key="1">
    <citation type="journal article" date="2023" name="Mol. Ecol. Resour.">
        <title>Chromosome-level genome assembly of a triploid poplar Populus alba 'Berolinensis'.</title>
        <authorList>
            <person name="Chen S."/>
            <person name="Yu Y."/>
            <person name="Wang X."/>
            <person name="Wang S."/>
            <person name="Zhang T."/>
            <person name="Zhou Y."/>
            <person name="He R."/>
            <person name="Meng N."/>
            <person name="Wang Y."/>
            <person name="Liu W."/>
            <person name="Liu Z."/>
            <person name="Liu J."/>
            <person name="Guo Q."/>
            <person name="Huang H."/>
            <person name="Sederoff R.R."/>
            <person name="Wang G."/>
            <person name="Qu G."/>
            <person name="Chen S."/>
        </authorList>
    </citation>
    <scope>NUCLEOTIDE SEQUENCE</scope>
    <source>
        <strain evidence="1">SC-2020</strain>
    </source>
</reference>
<gene>
    <name evidence="1" type="ORF">NC653_005489</name>
</gene>
<sequence length="96" mass="11062">MLAASTASGARWMNRFWREEGEERGERDIDVNILSFLEEGAREEWPERIYIGASGPRRRLSSSGWLKCRFPSIEKLTQGADNLYPHWLMDIDGDSS</sequence>
<dbReference type="Proteomes" id="UP001164929">
    <property type="component" value="Chromosome 2"/>
</dbReference>
<accession>A0AAD6RD85</accession>
<dbReference type="EMBL" id="JAQIZT010000002">
    <property type="protein sequence ID" value="KAJ7006147.1"/>
    <property type="molecule type" value="Genomic_DNA"/>
</dbReference>
<dbReference type="AlphaFoldDB" id="A0AAD6RD85"/>
<organism evidence="1 2">
    <name type="scientific">Populus alba x Populus x berolinensis</name>
    <dbReference type="NCBI Taxonomy" id="444605"/>
    <lineage>
        <taxon>Eukaryota</taxon>
        <taxon>Viridiplantae</taxon>
        <taxon>Streptophyta</taxon>
        <taxon>Embryophyta</taxon>
        <taxon>Tracheophyta</taxon>
        <taxon>Spermatophyta</taxon>
        <taxon>Magnoliopsida</taxon>
        <taxon>eudicotyledons</taxon>
        <taxon>Gunneridae</taxon>
        <taxon>Pentapetalae</taxon>
        <taxon>rosids</taxon>
        <taxon>fabids</taxon>
        <taxon>Malpighiales</taxon>
        <taxon>Salicaceae</taxon>
        <taxon>Saliceae</taxon>
        <taxon>Populus</taxon>
    </lineage>
</organism>
<protein>
    <submittedName>
        <fullName evidence="1">Uncharacterized protein</fullName>
    </submittedName>
</protein>
<proteinExistence type="predicted"/>
<evidence type="ECO:0000313" key="1">
    <source>
        <dbReference type="EMBL" id="KAJ7006147.1"/>
    </source>
</evidence>
<evidence type="ECO:0000313" key="2">
    <source>
        <dbReference type="Proteomes" id="UP001164929"/>
    </source>
</evidence>